<dbReference type="EMBL" id="CAWYQH010000103">
    <property type="protein sequence ID" value="CAK8686765.1"/>
    <property type="molecule type" value="Genomic_DNA"/>
</dbReference>
<reference evidence="3 4" key="1">
    <citation type="submission" date="2024-02" db="EMBL/GenBank/DDBJ databases">
        <authorList>
            <person name="Daric V."/>
            <person name="Darras S."/>
        </authorList>
    </citation>
    <scope>NUCLEOTIDE SEQUENCE [LARGE SCALE GENOMIC DNA]</scope>
</reference>
<keyword evidence="1" id="KW-0176">Collagen</keyword>
<feature type="compositionally biased region" description="Polar residues" evidence="2">
    <location>
        <begin position="11"/>
        <end position="28"/>
    </location>
</feature>
<name>A0ABP0G4K5_CLALP</name>
<feature type="region of interest" description="Disordered" evidence="2">
    <location>
        <begin position="1"/>
        <end position="67"/>
    </location>
</feature>
<dbReference type="InterPro" id="IPR016187">
    <property type="entry name" value="CTDL_fold"/>
</dbReference>
<dbReference type="Pfam" id="PF01391">
    <property type="entry name" value="Collagen"/>
    <property type="match status" value="1"/>
</dbReference>
<protein>
    <submittedName>
        <fullName evidence="3">Uncharacterized protein</fullName>
    </submittedName>
</protein>
<organism evidence="3 4">
    <name type="scientific">Clavelina lepadiformis</name>
    <name type="common">Light-bulb sea squirt</name>
    <name type="synonym">Ascidia lepadiformis</name>
    <dbReference type="NCBI Taxonomy" id="159417"/>
    <lineage>
        <taxon>Eukaryota</taxon>
        <taxon>Metazoa</taxon>
        <taxon>Chordata</taxon>
        <taxon>Tunicata</taxon>
        <taxon>Ascidiacea</taxon>
        <taxon>Aplousobranchia</taxon>
        <taxon>Clavelinidae</taxon>
        <taxon>Clavelina</taxon>
    </lineage>
</organism>
<comment type="caution">
    <text evidence="3">The sequence shown here is derived from an EMBL/GenBank/DDBJ whole genome shotgun (WGS) entry which is preliminary data.</text>
</comment>
<dbReference type="SUPFAM" id="SSF56436">
    <property type="entry name" value="C-type lectin-like"/>
    <property type="match status" value="1"/>
</dbReference>
<gene>
    <name evidence="3" type="ORF">CVLEPA_LOCUS18688</name>
</gene>
<sequence length="219" mass="23756">MTTLCQRFESSESAQDISGSNSECTGQTIFIHGEPGIHGEDGIPGDKGATGERGQVGPQGDNGEPGIVDEDLLRREISSALKDLKLSSCLNNLYYNGSCVNLSIFNDERSEMSVESYCLDVGGEMTEISNQAMVDNITDYYSSLLGNSVESWVKLEDKPGTPAALVPRQKMKIWGDLGNRIYPQEIYSSGDYVVITNFIAGKNANAVLCSFAPAQFFIN</sequence>
<keyword evidence="4" id="KW-1185">Reference proteome</keyword>
<proteinExistence type="predicted"/>
<dbReference type="InterPro" id="IPR008160">
    <property type="entry name" value="Collagen"/>
</dbReference>
<evidence type="ECO:0000256" key="1">
    <source>
        <dbReference type="ARBA" id="ARBA00023119"/>
    </source>
</evidence>
<accession>A0ABP0G4K5</accession>
<evidence type="ECO:0000256" key="2">
    <source>
        <dbReference type="SAM" id="MobiDB-lite"/>
    </source>
</evidence>
<dbReference type="Proteomes" id="UP001642483">
    <property type="component" value="Unassembled WGS sequence"/>
</dbReference>
<evidence type="ECO:0000313" key="4">
    <source>
        <dbReference type="Proteomes" id="UP001642483"/>
    </source>
</evidence>
<evidence type="ECO:0000313" key="3">
    <source>
        <dbReference type="EMBL" id="CAK8686765.1"/>
    </source>
</evidence>